<dbReference type="PANTHER" id="PTHR30329">
    <property type="entry name" value="STATOR ELEMENT OF FLAGELLAR MOTOR COMPLEX"/>
    <property type="match status" value="1"/>
</dbReference>
<keyword evidence="5" id="KW-1185">Reference proteome</keyword>
<dbReference type="InterPro" id="IPR006665">
    <property type="entry name" value="OmpA-like"/>
</dbReference>
<evidence type="ECO:0000256" key="1">
    <source>
        <dbReference type="PROSITE-ProRule" id="PRU00473"/>
    </source>
</evidence>
<protein>
    <submittedName>
        <fullName evidence="4">OmpA family protein</fullName>
    </submittedName>
</protein>
<sequence>MPFMRLYRRARHILWRSLSAFAVRGSLLLIGFVGLGLAALAAQTKGPAVRFVYKHYDGQQYHIVAQVNEQVYRNNKLVYNTLILNRIAVKVVEMAGQNGQDALLDVNYQVSEEAENGKFFSWAEENQARFGISPLGIYKNLAADGSLPGLRDVPSFPDRELHPGDGWSAPGSEVQDLSEVFGVPVRLHFDFTVNYLYRGKELRRGRKLEHITVVYDYSEDVSKQLPASLRLRHSNSPGSSGRSFGRGRQQEQETGDIPRSVRARHNIELYWDSERGLPVYQEENFEVSYLMQNGQEVKFKGRSRGNIIEAEPMKHEDIKQELEKNLKDAGIAADVEQNDKGILISIDSINFYPDSERMLPGEDRKLKHISRILQKYADRDILVTGHTANVGRPDRQQTLSESRAAVVGQFFIRDGVRSREQIVIRGVGGTQPIAPNTNESGRKQNRRVEIILLEN</sequence>
<feature type="region of interest" description="Disordered" evidence="2">
    <location>
        <begin position="228"/>
        <end position="259"/>
    </location>
</feature>
<dbReference type="Pfam" id="PF00691">
    <property type="entry name" value="OmpA"/>
    <property type="match status" value="1"/>
</dbReference>
<dbReference type="PROSITE" id="PS51123">
    <property type="entry name" value="OMPA_2"/>
    <property type="match status" value="1"/>
</dbReference>
<feature type="compositionally biased region" description="Low complexity" evidence="2">
    <location>
        <begin position="234"/>
        <end position="247"/>
    </location>
</feature>
<reference evidence="4 5" key="1">
    <citation type="submission" date="2023-04" db="EMBL/GenBank/DDBJ databases">
        <title>Spirochaete genome identified in red abalone sample constitutes a novel genus.</title>
        <authorList>
            <person name="Sharma S.P."/>
            <person name="Purcell C.M."/>
            <person name="Hyde J.R."/>
            <person name="Severin A.J."/>
        </authorList>
    </citation>
    <scope>NUCLEOTIDE SEQUENCE [LARGE SCALE GENOMIC DNA]</scope>
    <source>
        <strain evidence="4 5">SP-2023</strain>
    </source>
</reference>
<evidence type="ECO:0000313" key="4">
    <source>
        <dbReference type="EMBL" id="WGK68277.1"/>
    </source>
</evidence>
<evidence type="ECO:0000256" key="2">
    <source>
        <dbReference type="SAM" id="MobiDB-lite"/>
    </source>
</evidence>
<dbReference type="SUPFAM" id="SSF103088">
    <property type="entry name" value="OmpA-like"/>
    <property type="match status" value="1"/>
</dbReference>
<dbReference type="PANTHER" id="PTHR30329:SF21">
    <property type="entry name" value="LIPOPROTEIN YIAD-RELATED"/>
    <property type="match status" value="1"/>
</dbReference>
<feature type="domain" description="OmpA-like" evidence="3">
    <location>
        <begin position="338"/>
        <end position="455"/>
    </location>
</feature>
<dbReference type="InterPro" id="IPR050330">
    <property type="entry name" value="Bact_OuterMem_StrucFunc"/>
</dbReference>
<name>A0ABY8ME67_9SPIO</name>
<dbReference type="Gene3D" id="3.30.1330.60">
    <property type="entry name" value="OmpA-like domain"/>
    <property type="match status" value="1"/>
</dbReference>
<dbReference type="CDD" id="cd07185">
    <property type="entry name" value="OmpA_C-like"/>
    <property type="match status" value="1"/>
</dbReference>
<dbReference type="EMBL" id="CP123443">
    <property type="protein sequence ID" value="WGK68277.1"/>
    <property type="molecule type" value="Genomic_DNA"/>
</dbReference>
<dbReference type="RefSeq" id="WP_326926449.1">
    <property type="nucleotide sequence ID" value="NZ_CP123443.1"/>
</dbReference>
<accession>A0ABY8ME67</accession>
<organism evidence="4 5">
    <name type="scientific">Candidatus Haliotispira prima</name>
    <dbReference type="NCBI Taxonomy" id="3034016"/>
    <lineage>
        <taxon>Bacteria</taxon>
        <taxon>Pseudomonadati</taxon>
        <taxon>Spirochaetota</taxon>
        <taxon>Spirochaetia</taxon>
        <taxon>Spirochaetales</taxon>
        <taxon>Spirochaetaceae</taxon>
        <taxon>Candidatus Haliotispira</taxon>
    </lineage>
</organism>
<evidence type="ECO:0000313" key="5">
    <source>
        <dbReference type="Proteomes" id="UP001228690"/>
    </source>
</evidence>
<gene>
    <name evidence="4" type="ORF">P0082_07245</name>
</gene>
<dbReference type="Proteomes" id="UP001228690">
    <property type="component" value="Chromosome"/>
</dbReference>
<keyword evidence="1" id="KW-0472">Membrane</keyword>
<evidence type="ECO:0000259" key="3">
    <source>
        <dbReference type="PROSITE" id="PS51123"/>
    </source>
</evidence>
<proteinExistence type="predicted"/>
<dbReference type="InterPro" id="IPR036737">
    <property type="entry name" value="OmpA-like_sf"/>
</dbReference>